<dbReference type="SUPFAM" id="SSF52540">
    <property type="entry name" value="P-loop containing nucleoside triphosphate hydrolases"/>
    <property type="match status" value="1"/>
</dbReference>
<organism evidence="6 7">
    <name type="scientific">Hyella patelloides LEGE 07179</name>
    <dbReference type="NCBI Taxonomy" id="945734"/>
    <lineage>
        <taxon>Bacteria</taxon>
        <taxon>Bacillati</taxon>
        <taxon>Cyanobacteriota</taxon>
        <taxon>Cyanophyceae</taxon>
        <taxon>Pleurocapsales</taxon>
        <taxon>Hyellaceae</taxon>
        <taxon>Hyella</taxon>
    </lineage>
</organism>
<dbReference type="RefSeq" id="WP_144865567.1">
    <property type="nucleotide sequence ID" value="NZ_LR213795.1"/>
</dbReference>
<dbReference type="InterPro" id="IPR019734">
    <property type="entry name" value="TPR_rpt"/>
</dbReference>
<feature type="transmembrane region" description="Helical" evidence="4">
    <location>
        <begin position="402"/>
        <end position="420"/>
    </location>
</feature>
<dbReference type="PANTHER" id="PTHR44858">
    <property type="entry name" value="TETRATRICOPEPTIDE REPEAT PROTEIN 6"/>
    <property type="match status" value="1"/>
</dbReference>
<dbReference type="GO" id="GO:0030163">
    <property type="term" value="P:protein catabolic process"/>
    <property type="evidence" value="ECO:0007669"/>
    <property type="project" value="InterPro"/>
</dbReference>
<feature type="transmembrane region" description="Helical" evidence="4">
    <location>
        <begin position="432"/>
        <end position="449"/>
    </location>
</feature>
<dbReference type="Pfam" id="PF05729">
    <property type="entry name" value="NACHT"/>
    <property type="match status" value="1"/>
</dbReference>
<reference evidence="6 7" key="1">
    <citation type="submission" date="2019-01" db="EMBL/GenBank/DDBJ databases">
        <authorList>
            <person name="Brito A."/>
        </authorList>
    </citation>
    <scope>NUCLEOTIDE SEQUENCE [LARGE SCALE GENOMIC DNA]</scope>
    <source>
        <strain evidence="6">1</strain>
    </source>
</reference>
<dbReference type="EMBL" id="CAACVJ010000279">
    <property type="protein sequence ID" value="VEP15582.1"/>
    <property type="molecule type" value="Genomic_DNA"/>
</dbReference>
<dbReference type="InterPro" id="IPR011990">
    <property type="entry name" value="TPR-like_helical_dom_sf"/>
</dbReference>
<protein>
    <recommendedName>
        <fullName evidence="5">NACHT domain-containing protein</fullName>
    </recommendedName>
</protein>
<dbReference type="SMART" id="SM00028">
    <property type="entry name" value="TPR"/>
    <property type="match status" value="2"/>
</dbReference>
<dbReference type="OrthoDB" id="419058at2"/>
<sequence length="785" mass="90249">MSQITNKELLRQRKFLINKVRNYWVKGVLEKSLYKQVLIELSLEERLDEIASPVGITWESTEQSRTKLPPETKIVNFFKEMGSGRSLLILGEPGSGKTTALIEIARHLIEQAEQDINCLIPVILNLTSWDNTKQSIADWLISELNTQYQVSRQISQLWLKQQQLLLLFDGLDEIAENKRFLCVQALNDFTKEYGNTEIVVCSRAKDYETIPEKLKLQSSVYLQPLNLKQIQEYLNNLGSEVAIINNLLKQDCQIQELVTTPLMLNIAILAYQGTNNEDLPKLESKEAKRQHLFNAYIQRMFSRRGNNAPYPQQQTINWLSELAFRMHQNSQTVFLIEKMQPSLLKINSQNGFFFSQHQWNKANDVPAYKYYSWGVKLIYSLLWGLVYSLYSIVDHLTIDYQITGLILIILVSFSAQIDSIEPVSKLQWSWRKVLKVIPGIFLIGLYLFLTSQTSIYLIGICLTIFLLGGITNNQLKNTTIPNQGIVNSAKNAISLTTVGVIFFAVGATSLQGLIPISYLFGRILCLVGVSSFVLAMVKGGITCIQHFVLRVLSRYYNYTPWNYADFLNYAARINLLQKIGGGYIFIHRLLKEHFIDLGINKHRQNFQVNPEKADTYLRRGHLYLSLSKNQEAVMDFNYALELEPNLAEAYFGRSLAYYRLGRDEDVLDDYNQAYLLNPQMLKNVSYTEKRELSLGDRQKIEITEKTEIYLVTVFNDNVNTFRYVSHCLSKHIPDMKQELAWKLTNQVHDEGQAVVWEGSQSLAELYRTQLSNAGLTMDVCWAKVD</sequence>
<dbReference type="InterPro" id="IPR003769">
    <property type="entry name" value="ClpS_core"/>
</dbReference>
<dbReference type="InterPro" id="IPR014719">
    <property type="entry name" value="Ribosomal_bL12_C/ClpS-like"/>
</dbReference>
<dbReference type="PROSITE" id="PS50005">
    <property type="entry name" value="TPR"/>
    <property type="match status" value="2"/>
</dbReference>
<dbReference type="InterPro" id="IPR007111">
    <property type="entry name" value="NACHT_NTPase"/>
</dbReference>
<dbReference type="Gene3D" id="3.40.50.300">
    <property type="entry name" value="P-loop containing nucleotide triphosphate hydrolases"/>
    <property type="match status" value="1"/>
</dbReference>
<dbReference type="PANTHER" id="PTHR44858:SF1">
    <property type="entry name" value="UDP-N-ACETYLGLUCOSAMINE--PEPTIDE N-ACETYLGLUCOSAMINYLTRANSFERASE SPINDLY-RELATED"/>
    <property type="match status" value="1"/>
</dbReference>
<keyword evidence="4" id="KW-1133">Transmembrane helix</keyword>
<keyword evidence="4" id="KW-0812">Transmembrane</keyword>
<feature type="transmembrane region" description="Helical" evidence="4">
    <location>
        <begin position="492"/>
        <end position="510"/>
    </location>
</feature>
<dbReference type="InterPro" id="IPR003593">
    <property type="entry name" value="AAA+_ATPase"/>
</dbReference>
<feature type="repeat" description="TPR" evidence="3">
    <location>
        <begin position="647"/>
        <end position="680"/>
    </location>
</feature>
<dbReference type="Pfam" id="PF02617">
    <property type="entry name" value="ClpS"/>
    <property type="match status" value="1"/>
</dbReference>
<feature type="domain" description="NACHT" evidence="5">
    <location>
        <begin position="85"/>
        <end position="203"/>
    </location>
</feature>
<dbReference type="AlphaFoldDB" id="A0A563VVW5"/>
<gene>
    <name evidence="6" type="ORF">H1P_350012</name>
</gene>
<evidence type="ECO:0000313" key="7">
    <source>
        <dbReference type="Proteomes" id="UP000320055"/>
    </source>
</evidence>
<dbReference type="PROSITE" id="PS50837">
    <property type="entry name" value="NACHT"/>
    <property type="match status" value="1"/>
</dbReference>
<keyword evidence="7" id="KW-1185">Reference proteome</keyword>
<dbReference type="Pfam" id="PF13414">
    <property type="entry name" value="TPR_11"/>
    <property type="match status" value="1"/>
</dbReference>
<dbReference type="InterPro" id="IPR050498">
    <property type="entry name" value="Ycf3"/>
</dbReference>
<keyword evidence="2 3" id="KW-0802">TPR repeat</keyword>
<feature type="transmembrane region" description="Helical" evidence="4">
    <location>
        <begin position="455"/>
        <end position="471"/>
    </location>
</feature>
<dbReference type="SUPFAM" id="SSF48452">
    <property type="entry name" value="TPR-like"/>
    <property type="match status" value="1"/>
</dbReference>
<evidence type="ECO:0000313" key="6">
    <source>
        <dbReference type="EMBL" id="VEP15582.1"/>
    </source>
</evidence>
<evidence type="ECO:0000259" key="5">
    <source>
        <dbReference type="PROSITE" id="PS50837"/>
    </source>
</evidence>
<dbReference type="Proteomes" id="UP000320055">
    <property type="component" value="Unassembled WGS sequence"/>
</dbReference>
<dbReference type="SMART" id="SM00382">
    <property type="entry name" value="AAA"/>
    <property type="match status" value="1"/>
</dbReference>
<dbReference type="Gene3D" id="1.25.40.10">
    <property type="entry name" value="Tetratricopeptide repeat domain"/>
    <property type="match status" value="1"/>
</dbReference>
<dbReference type="SUPFAM" id="SSF54736">
    <property type="entry name" value="ClpS-like"/>
    <property type="match status" value="1"/>
</dbReference>
<feature type="transmembrane region" description="Helical" evidence="4">
    <location>
        <begin position="516"/>
        <end position="537"/>
    </location>
</feature>
<evidence type="ECO:0000256" key="4">
    <source>
        <dbReference type="SAM" id="Phobius"/>
    </source>
</evidence>
<evidence type="ECO:0000256" key="2">
    <source>
        <dbReference type="ARBA" id="ARBA00022803"/>
    </source>
</evidence>
<dbReference type="InterPro" id="IPR027417">
    <property type="entry name" value="P-loop_NTPase"/>
</dbReference>
<feature type="transmembrane region" description="Helical" evidence="4">
    <location>
        <begin position="370"/>
        <end position="390"/>
    </location>
</feature>
<proteinExistence type="predicted"/>
<keyword evidence="4" id="KW-0472">Membrane</keyword>
<dbReference type="Gene3D" id="3.30.1390.10">
    <property type="match status" value="1"/>
</dbReference>
<feature type="repeat" description="TPR" evidence="3">
    <location>
        <begin position="613"/>
        <end position="646"/>
    </location>
</feature>
<keyword evidence="1" id="KW-0677">Repeat</keyword>
<dbReference type="PROSITE" id="PS50293">
    <property type="entry name" value="TPR_REGION"/>
    <property type="match status" value="1"/>
</dbReference>
<evidence type="ECO:0000256" key="3">
    <source>
        <dbReference type="PROSITE-ProRule" id="PRU00339"/>
    </source>
</evidence>
<name>A0A563VVW5_9CYAN</name>
<evidence type="ECO:0000256" key="1">
    <source>
        <dbReference type="ARBA" id="ARBA00022737"/>
    </source>
</evidence>
<accession>A0A563VVW5</accession>